<proteinExistence type="predicted"/>
<reference evidence="4" key="1">
    <citation type="journal article" date="2023" name="IScience">
        <title>Live-bearing cockroach genome reveals convergent evolutionary mechanisms linked to viviparity in insects and beyond.</title>
        <authorList>
            <person name="Fouks B."/>
            <person name="Harrison M.C."/>
            <person name="Mikhailova A.A."/>
            <person name="Marchal E."/>
            <person name="English S."/>
            <person name="Carruthers M."/>
            <person name="Jennings E.C."/>
            <person name="Chiamaka E.L."/>
            <person name="Frigard R.A."/>
            <person name="Pippel M."/>
            <person name="Attardo G.M."/>
            <person name="Benoit J.B."/>
            <person name="Bornberg-Bauer E."/>
            <person name="Tobe S.S."/>
        </authorList>
    </citation>
    <scope>NUCLEOTIDE SEQUENCE</scope>
    <source>
        <strain evidence="4">Stay&amp;Tobe</strain>
    </source>
</reference>
<dbReference type="PRINTS" id="PR01210">
    <property type="entry name" value="GGTRANSPTASE"/>
</dbReference>
<reference evidence="4" key="2">
    <citation type="submission" date="2023-05" db="EMBL/GenBank/DDBJ databases">
        <authorList>
            <person name="Fouks B."/>
        </authorList>
    </citation>
    <scope>NUCLEOTIDE SEQUENCE</scope>
    <source>
        <strain evidence="4">Stay&amp;Tobe</strain>
        <tissue evidence="4">Testes</tissue>
    </source>
</reference>
<dbReference type="SUPFAM" id="SSF56235">
    <property type="entry name" value="N-terminal nucleophile aminohydrolases (Ntn hydrolases)"/>
    <property type="match status" value="1"/>
</dbReference>
<dbReference type="Pfam" id="PF01019">
    <property type="entry name" value="G_glu_transpept"/>
    <property type="match status" value="1"/>
</dbReference>
<dbReference type="GO" id="GO:0006751">
    <property type="term" value="P:glutathione catabolic process"/>
    <property type="evidence" value="ECO:0007669"/>
    <property type="project" value="InterPro"/>
</dbReference>
<evidence type="ECO:0000313" key="4">
    <source>
        <dbReference type="EMBL" id="KAJ9582225.1"/>
    </source>
</evidence>
<protein>
    <submittedName>
        <fullName evidence="4">Uncharacterized protein</fullName>
    </submittedName>
</protein>
<dbReference type="Proteomes" id="UP001233999">
    <property type="component" value="Unassembled WGS sequence"/>
</dbReference>
<dbReference type="PANTHER" id="PTHR11686">
    <property type="entry name" value="GAMMA GLUTAMYL TRANSPEPTIDASE"/>
    <property type="match status" value="1"/>
</dbReference>
<name>A0AAD7ZKU4_DIPPU</name>
<gene>
    <name evidence="4" type="ORF">L9F63_003435</name>
</gene>
<dbReference type="FunFam" id="1.10.246.130:FF:000001">
    <property type="entry name" value="Gamma-glutamyltransferase 5 isoform 1"/>
    <property type="match status" value="1"/>
</dbReference>
<feature type="binding site" evidence="2">
    <location>
        <begin position="406"/>
        <end position="408"/>
    </location>
    <ligand>
        <name>L-glutamate</name>
        <dbReference type="ChEBI" id="CHEBI:29985"/>
    </ligand>
</feature>
<sequence>MIKWGLFTKKRSLIIIGIMAIICIAAIAIGLYFHLARTEEEVYTHAAITTNGYPCADIGRDILKRKGSAVEAAIAALFCDGVVCLQSMGLGGGFLMTIYEKNNNKVITLNAREKAPKNANETMFNGNKTLAEKGGLAVAVPGELKGYWEAYNRYKSGNVEWADLIQPTIDLCRKGITVTAYFARFLKLKEEDIKNSPTLSEILIDKKTNSVWKKGDVFKRLKLADTLEIIKMEKADALYNGSLTDNFINDIKELGGIITKEDLAEYSPEWTAPVVTQLKDNITLYTAPLPGSGILLTFMLNILDGFIPTKNTITNFQRIIETFKYGYGQRTHFGDPKFVDSKTISELIQQLTSKSYAESVRQKISDNRTSQDPAYYGAEVVMPEDHGTAHITVLAPNGDAVSVTSTINL</sequence>
<dbReference type="AlphaFoldDB" id="A0AAD7ZKU4"/>
<feature type="transmembrane region" description="Helical" evidence="3">
    <location>
        <begin position="12"/>
        <end position="35"/>
    </location>
</feature>
<dbReference type="Gene3D" id="1.10.246.130">
    <property type="match status" value="1"/>
</dbReference>
<organism evidence="4 5">
    <name type="scientific">Diploptera punctata</name>
    <name type="common">Pacific beetle cockroach</name>
    <dbReference type="NCBI Taxonomy" id="6984"/>
    <lineage>
        <taxon>Eukaryota</taxon>
        <taxon>Metazoa</taxon>
        <taxon>Ecdysozoa</taxon>
        <taxon>Arthropoda</taxon>
        <taxon>Hexapoda</taxon>
        <taxon>Insecta</taxon>
        <taxon>Pterygota</taxon>
        <taxon>Neoptera</taxon>
        <taxon>Polyneoptera</taxon>
        <taxon>Dictyoptera</taxon>
        <taxon>Blattodea</taxon>
        <taxon>Blaberoidea</taxon>
        <taxon>Blaberidae</taxon>
        <taxon>Diplopterinae</taxon>
        <taxon>Diploptera</taxon>
    </lineage>
</organism>
<dbReference type="EMBL" id="JASPKZ010007816">
    <property type="protein sequence ID" value="KAJ9582225.1"/>
    <property type="molecule type" value="Genomic_DNA"/>
</dbReference>
<evidence type="ECO:0000256" key="3">
    <source>
        <dbReference type="SAM" id="Phobius"/>
    </source>
</evidence>
<keyword evidence="5" id="KW-1185">Reference proteome</keyword>
<dbReference type="InterPro" id="IPR000101">
    <property type="entry name" value="GGT_peptidase"/>
</dbReference>
<accession>A0AAD7ZKU4</accession>
<dbReference type="InterPro" id="IPR043138">
    <property type="entry name" value="GGT_lsub"/>
</dbReference>
<dbReference type="InterPro" id="IPR029055">
    <property type="entry name" value="Ntn_hydrolases_N"/>
</dbReference>
<evidence type="ECO:0000256" key="2">
    <source>
        <dbReference type="PIRSR" id="PIRSR600101-2"/>
    </source>
</evidence>
<comment type="caution">
    <text evidence="4">The sequence shown here is derived from an EMBL/GenBank/DDBJ whole genome shotgun (WGS) entry which is preliminary data.</text>
</comment>
<keyword evidence="3" id="KW-0472">Membrane</keyword>
<dbReference type="GO" id="GO:0005886">
    <property type="term" value="C:plasma membrane"/>
    <property type="evidence" value="ECO:0007669"/>
    <property type="project" value="TreeGrafter"/>
</dbReference>
<keyword evidence="3" id="KW-1133">Transmembrane helix</keyword>
<keyword evidence="3" id="KW-0812">Transmembrane</keyword>
<feature type="non-terminal residue" evidence="4">
    <location>
        <position position="1"/>
    </location>
</feature>
<dbReference type="PANTHER" id="PTHR11686:SF72">
    <property type="entry name" value="GAMMA-GLUTAMYL TRANSPEPTIDASE, ISOFORM A"/>
    <property type="match status" value="1"/>
</dbReference>
<evidence type="ECO:0000313" key="5">
    <source>
        <dbReference type="Proteomes" id="UP001233999"/>
    </source>
</evidence>
<evidence type="ECO:0000256" key="1">
    <source>
        <dbReference type="PIRSR" id="PIRSR600101-1"/>
    </source>
</evidence>
<feature type="binding site" evidence="2">
    <location>
        <position position="112"/>
    </location>
    <ligand>
        <name>L-glutamate</name>
        <dbReference type="ChEBI" id="CHEBI:29985"/>
    </ligand>
</feature>
<dbReference type="GO" id="GO:0036374">
    <property type="term" value="F:glutathione hydrolase activity"/>
    <property type="evidence" value="ECO:0007669"/>
    <property type="project" value="InterPro"/>
</dbReference>
<feature type="active site" description="Nucleophile" evidence="1">
    <location>
        <position position="388"/>
    </location>
</feature>